<dbReference type="AlphaFoldDB" id="B5DF96"/>
<dbReference type="GO" id="GO:0007281">
    <property type="term" value="P:germ cell development"/>
    <property type="evidence" value="ECO:0000318"/>
    <property type="project" value="GO_Central"/>
</dbReference>
<dbReference type="PANTHER" id="PTHR24253">
    <property type="entry name" value="TRANSMEMBRANE PROTEASE SERINE"/>
    <property type="match status" value="1"/>
</dbReference>
<dbReference type="PROSITE" id="PS00134">
    <property type="entry name" value="TRYPSIN_HIS"/>
    <property type="match status" value="1"/>
</dbReference>
<feature type="chain" id="PRO_5014567721" evidence="9">
    <location>
        <begin position="26"/>
        <end position="373"/>
    </location>
</feature>
<name>B5DF96_RAT</name>
<accession>D4A5V1</accession>
<evidence type="ECO:0000313" key="11">
    <source>
        <dbReference type="EMBL" id="AAI68977.1"/>
    </source>
</evidence>
<dbReference type="InterPro" id="IPR009003">
    <property type="entry name" value="Peptidase_S1_PA"/>
</dbReference>
<dbReference type="Bgee" id="ENSRNOG00000030073">
    <property type="expression patterns" value="Expressed in testis"/>
</dbReference>
<dbReference type="FunFam" id="2.40.10.10:FF:000006">
    <property type="entry name" value="Serine proteinase stubble"/>
    <property type="match status" value="1"/>
</dbReference>
<evidence type="ECO:0000313" key="13">
    <source>
        <dbReference type="Proteomes" id="UP000002494"/>
    </source>
</evidence>
<dbReference type="GeneID" id="501060"/>
<dbReference type="InterPro" id="IPR033116">
    <property type="entry name" value="TRYPSIN_SER"/>
</dbReference>
<evidence type="ECO:0000256" key="9">
    <source>
        <dbReference type="SAM" id="SignalP"/>
    </source>
</evidence>
<evidence type="ECO:0000256" key="5">
    <source>
        <dbReference type="ARBA" id="ARBA00023157"/>
    </source>
</evidence>
<keyword evidence="1 7" id="KW-0645">Protease</keyword>
<dbReference type="Pfam" id="PF00089">
    <property type="entry name" value="Trypsin"/>
    <property type="match status" value="1"/>
</dbReference>
<keyword evidence="4 7" id="KW-0720">Serine protease</keyword>
<dbReference type="ExpressionAtlas" id="B5DF96">
    <property type="expression patterns" value="baseline"/>
</dbReference>
<evidence type="ECO:0000313" key="14">
    <source>
        <dbReference type="RGD" id="1560940"/>
    </source>
</evidence>
<keyword evidence="6" id="KW-0325">Glycoprotein</keyword>
<reference evidence="12 13" key="2">
    <citation type="journal article" date="2004" name="Nature">
        <title>Genome sequence of the Brown Norway rat yields insights into mammalian evolution.</title>
        <authorList>
            <consortium name="Rat Genome Sequencing Project Consortium"/>
            <person name="Gibbs R.A."/>
            <person name="Weinstock G.M."/>
            <person name="Metzker M.L."/>
            <person name="Muzny D.M."/>
            <person name="Sodergren E.J."/>
            <person name="Scherer S."/>
            <person name="Scott G."/>
            <person name="Steffen D."/>
            <person name="Worley K.C."/>
            <person name="Burch P.E."/>
            <person name="Okwuonu G."/>
            <person name="Hines S."/>
            <person name="Lewis L."/>
            <person name="Deramo C."/>
            <person name="Delgado O."/>
            <person name="Dugan-Rocha S."/>
            <person name="Miner G."/>
            <person name="Morgan M."/>
            <person name="Hawes A."/>
            <person name="Gill R."/>
            <person name="Holt R.A."/>
            <person name="Adams M.D."/>
            <person name="Amanatides P.G."/>
            <person name="Baden-Tillson H."/>
            <person name="Barnstead M."/>
            <person name="Chin S."/>
            <person name="Evans C.A."/>
            <person name="Ferriera S."/>
            <person name="Fosler C."/>
            <person name="Glodek A."/>
            <person name="Gu Z."/>
            <person name="Jennings D."/>
            <person name="Kraft C.L."/>
            <person name="Nguyen T."/>
            <person name="Pfannkoch C.M."/>
            <person name="Sitter C."/>
            <person name="Sutton G.G."/>
            <person name="Venter J.C."/>
            <person name="Woodage T."/>
            <person name="Smith D."/>
            <person name="Lee H.-M."/>
            <person name="Gustafson E."/>
            <person name="Cahill P."/>
            <person name="Kana A."/>
            <person name="Doucette-Stamm L."/>
            <person name="Weinstock K."/>
            <person name="Fechtel K."/>
            <person name="Weiss R.B."/>
            <person name="Dunn D.M."/>
            <person name="Green E.D."/>
            <person name="Blakesley R.W."/>
            <person name="Bouffard G.G."/>
            <person name="De Jong P.J."/>
            <person name="Osoegawa K."/>
            <person name="Zhu B."/>
            <person name="Marra M."/>
            <person name="Schein J."/>
            <person name="Bosdet I."/>
            <person name="Fjell C."/>
            <person name="Jones S."/>
            <person name="Krzywinski M."/>
            <person name="Mathewson C."/>
            <person name="Siddiqui A."/>
            <person name="Wye N."/>
            <person name="McPherson J."/>
            <person name="Zhao S."/>
            <person name="Fraser C.M."/>
            <person name="Shetty J."/>
            <person name="Shatsman S."/>
            <person name="Geer K."/>
            <person name="Chen Y."/>
            <person name="Abramzon S."/>
            <person name="Nierman W.C."/>
            <person name="Havlak P.H."/>
            <person name="Chen R."/>
            <person name="Durbin K.J."/>
            <person name="Egan A."/>
            <person name="Ren Y."/>
            <person name="Song X.-Z."/>
            <person name="Li B."/>
            <person name="Liu Y."/>
            <person name="Qin X."/>
            <person name="Cawley S."/>
            <person name="Cooney A.J."/>
            <person name="D'Souza L.M."/>
            <person name="Martin K."/>
            <person name="Wu J.Q."/>
            <person name="Gonzalez-Garay M.L."/>
            <person name="Jackson A.R."/>
            <person name="Kalafus K.J."/>
            <person name="McLeod M.P."/>
            <person name="Milosavljevic A."/>
            <person name="Virk D."/>
            <person name="Volkov A."/>
            <person name="Wheeler D.A."/>
            <person name="Zhang Z."/>
            <person name="Bailey J.A."/>
            <person name="Eichler E.E."/>
            <person name="Tuzun E."/>
            <person name="Birney E."/>
            <person name="Mongin E."/>
            <person name="Ureta-Vidal A."/>
            <person name="Woodwark C."/>
            <person name="Zdobnov E."/>
            <person name="Bork P."/>
            <person name="Suyama M."/>
            <person name="Torrents D."/>
            <person name="Alexandersson M."/>
            <person name="Trask B.J."/>
            <person name="Young J.M."/>
            <person name="Huang H."/>
            <person name="Wang H."/>
            <person name="Xing H."/>
            <person name="Daniels S."/>
            <person name="Gietzen D."/>
            <person name="Schmidt J."/>
            <person name="Stevens K."/>
            <person name="Vitt U."/>
            <person name="Wingrove J."/>
            <person name="Camara F."/>
            <person name="Mar Alba M."/>
            <person name="Abril J.F."/>
            <person name="Guigo R."/>
            <person name="Smit A."/>
            <person name="Dubchak I."/>
            <person name="Rubin E.M."/>
            <person name="Couronne O."/>
            <person name="Poliakov A."/>
            <person name="Huebner N."/>
            <person name="Ganten D."/>
            <person name="Goesele C."/>
            <person name="Hummel O."/>
            <person name="Kreitler T."/>
            <person name="Lee Y.-A."/>
            <person name="Monti J."/>
            <person name="Schulz H."/>
            <person name="Zimdahl H."/>
            <person name="Himmelbauer H."/>
            <person name="Lehrach H."/>
            <person name="Jacob H.J."/>
            <person name="Bromberg S."/>
            <person name="Gullings-Handley J."/>
            <person name="Jensen-Seaman M.I."/>
            <person name="Kwitek A.E."/>
            <person name="Lazar J."/>
            <person name="Pasko D."/>
            <person name="Tonellato P.J."/>
            <person name="Twigger S."/>
            <person name="Ponting C.P."/>
            <person name="Duarte J.M."/>
            <person name="Rice S."/>
            <person name="Goodstadt L."/>
            <person name="Beatson S.A."/>
            <person name="Emes R.D."/>
            <person name="Winter E.E."/>
            <person name="Webber C."/>
            <person name="Brandt P."/>
            <person name="Nyakatura G."/>
            <person name="Adetobi M."/>
            <person name="Chiaromonte F."/>
            <person name="Elnitski L."/>
            <person name="Eswara P."/>
            <person name="Hardison R.C."/>
            <person name="Hou M."/>
            <person name="Kolbe D."/>
            <person name="Makova K."/>
            <person name="Miller W."/>
            <person name="Nekrutenko A."/>
            <person name="Riemer C."/>
            <person name="Schwartz S."/>
            <person name="Taylor J."/>
            <person name="Yang S."/>
            <person name="Zhang Y."/>
            <person name="Lindpaintner K."/>
            <person name="Andrews T.D."/>
            <person name="Caccamo M."/>
            <person name="Clamp M."/>
            <person name="Clarke L."/>
            <person name="Curwen V."/>
            <person name="Durbin R.M."/>
            <person name="Eyras E."/>
            <person name="Searle S.M."/>
            <person name="Cooper G.M."/>
            <person name="Batzoglou S."/>
            <person name="Brudno M."/>
            <person name="Sidow A."/>
            <person name="Stone E.A."/>
            <person name="Payseur B.A."/>
            <person name="Bourque G."/>
            <person name="Lopez-Otin C."/>
            <person name="Puente X.S."/>
            <person name="Chakrabarti K."/>
            <person name="Chatterji S."/>
            <person name="Dewey C."/>
            <person name="Pachter L."/>
            <person name="Bray N."/>
            <person name="Yap V.B."/>
            <person name="Caspi A."/>
            <person name="Tesler G."/>
            <person name="Pevzner P.A."/>
            <person name="Haussler D."/>
            <person name="Roskin K.M."/>
            <person name="Baertsch R."/>
            <person name="Clawson H."/>
            <person name="Furey T.S."/>
            <person name="Hinrichs A.S."/>
            <person name="Karolchik D."/>
            <person name="Kent W.J."/>
            <person name="Rosenbloom K.R."/>
            <person name="Trumbower H."/>
            <person name="Weirauch M."/>
            <person name="Cooper D.N."/>
            <person name="Stenson P.D."/>
            <person name="Ma B."/>
            <person name="Brent M."/>
            <person name="Arumugam M."/>
            <person name="Shteynberg D."/>
            <person name="Copley R.R."/>
            <person name="Taylor M.S."/>
            <person name="Riethman H."/>
            <person name="Mudunuri U."/>
            <person name="Peterson J."/>
            <person name="Guyer M."/>
            <person name="Felsenfeld A."/>
            <person name="Old S."/>
            <person name="Mockrin S."/>
            <person name="Collins F.S."/>
        </authorList>
    </citation>
    <scope>NUCLEOTIDE SEQUENCE [LARGE SCALE GENOMIC DNA]</scope>
    <source>
        <strain evidence="12 13">Brown Norway</strain>
    </source>
</reference>
<reference evidence="12" key="3">
    <citation type="submission" date="2025-05" db="UniProtKB">
        <authorList>
            <consortium name="Ensembl"/>
        </authorList>
    </citation>
    <scope>IDENTIFICATION</scope>
    <source>
        <strain evidence="12">Brown Norway</strain>
    </source>
</reference>
<feature type="domain" description="Peptidase S1" evidence="10">
    <location>
        <begin position="113"/>
        <end position="346"/>
    </location>
</feature>
<evidence type="ECO:0000256" key="1">
    <source>
        <dbReference type="ARBA" id="ARBA00022670"/>
    </source>
</evidence>
<dbReference type="PRINTS" id="PR00722">
    <property type="entry name" value="CHYMOTRYPSIN"/>
</dbReference>
<dbReference type="AGR" id="RGD:1560940"/>
<reference evidence="11" key="1">
    <citation type="journal article" date="2004" name="Genome Res.">
        <title>The status, quality, and expansion of the NIH full-length cDNA project: the Mammalian Gene Collection (MGC).</title>
        <authorList>
            <consortium name="The MGC Project Team"/>
            <person name="Gerhard D.S."/>
            <person name="Wagner L."/>
            <person name="Feingold E.A."/>
            <person name="Shenmen C.M."/>
            <person name="Grouse L.H."/>
            <person name="Schuler G."/>
            <person name="Klein S.L."/>
            <person name="Old S."/>
            <person name="Rasooly R."/>
            <person name="Good P."/>
            <person name="Guyer M."/>
            <person name="Peck A.M."/>
            <person name="Derge J.G."/>
            <person name="Lipman D."/>
            <person name="Collins F.S."/>
            <person name="Jang W."/>
            <person name="Sherry S."/>
            <person name="Feolo M."/>
            <person name="Misquitta L."/>
            <person name="Lee E."/>
            <person name="Rotmistrovsky K."/>
            <person name="Greenhut S.F."/>
            <person name="Schaefer C.F."/>
            <person name="Buetow K."/>
            <person name="Bonner T.I."/>
            <person name="Haussler D."/>
            <person name="Kent J."/>
            <person name="Kiekhaus M."/>
            <person name="Furey T."/>
            <person name="Brent M."/>
            <person name="Prange C."/>
            <person name="Schreiber K."/>
            <person name="Shapiro N."/>
            <person name="Bhat N.K."/>
            <person name="Hopkins R.F."/>
            <person name="Hsie F."/>
            <person name="Driscoll T."/>
            <person name="Soares M.B."/>
            <person name="Casavant T.L."/>
            <person name="Scheetz T.E."/>
            <person name="Brown-stein M.J."/>
            <person name="Usdin T.B."/>
            <person name="Toshiyuki S."/>
            <person name="Carninci P."/>
            <person name="Piao Y."/>
            <person name="Dudekula D.B."/>
            <person name="Ko M.S."/>
            <person name="Kawakami K."/>
            <person name="Suzuki Y."/>
            <person name="Sugano S."/>
            <person name="Gruber C.E."/>
            <person name="Smith M.R."/>
            <person name="Simmons B."/>
            <person name="Moore T."/>
            <person name="Waterman R."/>
            <person name="Johnson S.L."/>
            <person name="Ruan Y."/>
            <person name="Wei C.L."/>
            <person name="Mathavan S."/>
            <person name="Gunaratne P.H."/>
            <person name="Wu J."/>
            <person name="Garcia A.M."/>
            <person name="Hulyk S.W."/>
            <person name="Fuh E."/>
            <person name="Yuan Y."/>
            <person name="Sneed A."/>
            <person name="Kowis C."/>
            <person name="Hodgson A."/>
            <person name="Muzny D.M."/>
            <person name="McPherson J."/>
            <person name="Gibbs R.A."/>
            <person name="Fahey J."/>
            <person name="Helton E."/>
            <person name="Ketteman M."/>
            <person name="Madan A."/>
            <person name="Rodrigues S."/>
            <person name="Sanchez A."/>
            <person name="Whiting M."/>
            <person name="Madari A."/>
            <person name="Young A.C."/>
            <person name="Wetherby K.D."/>
            <person name="Granite S.J."/>
            <person name="Kwong P.N."/>
            <person name="Brinkley C.P."/>
            <person name="Pearson R.L."/>
            <person name="Bouffard G.G."/>
            <person name="Blakesly R.W."/>
            <person name="Green E.D."/>
            <person name="Dickson M.C."/>
            <person name="Rodriguez A.C."/>
            <person name="Grimwood J."/>
            <person name="Schmutz J."/>
            <person name="Myers R.M."/>
            <person name="Butterfield Y.S."/>
            <person name="Griffith M."/>
            <person name="Griffith O.L."/>
            <person name="Krzywinski M.I."/>
            <person name="Liao N."/>
            <person name="Morin R."/>
            <person name="Morrin R."/>
            <person name="Palmquist D."/>
            <person name="Petrescu A.S."/>
            <person name="Skalska U."/>
            <person name="Smailus D.E."/>
            <person name="Stott J.M."/>
            <person name="Schnerch A."/>
            <person name="Schein J.E."/>
            <person name="Jones S.J."/>
            <person name="Holt R.A."/>
            <person name="Baross A."/>
            <person name="Marra M.A."/>
            <person name="Clifton S."/>
            <person name="Makowski K.A."/>
            <person name="Bosak S."/>
            <person name="Malek J."/>
        </authorList>
    </citation>
    <scope>NUCLEOTIDE SEQUENCE [LARGE SCALE MRNA]</scope>
    <source>
        <tissue evidence="11">Testis</tissue>
    </source>
</reference>
<dbReference type="RGD" id="1560940">
    <property type="gene designation" value="Prss44"/>
</dbReference>
<keyword evidence="5" id="KW-1015">Disulfide bond</keyword>
<evidence type="ECO:0000256" key="3">
    <source>
        <dbReference type="ARBA" id="ARBA00022801"/>
    </source>
</evidence>
<evidence type="ECO:0000313" key="12">
    <source>
        <dbReference type="Ensembl" id="ENSRNOP00000047186.5"/>
    </source>
</evidence>
<evidence type="ECO:0000256" key="7">
    <source>
        <dbReference type="RuleBase" id="RU363034"/>
    </source>
</evidence>
<keyword evidence="13" id="KW-1185">Reference proteome</keyword>
<dbReference type="GO" id="GO:0007283">
    <property type="term" value="P:spermatogenesis"/>
    <property type="evidence" value="ECO:0000318"/>
    <property type="project" value="GO_Central"/>
</dbReference>
<dbReference type="GO" id="GO:0005737">
    <property type="term" value="C:cytoplasm"/>
    <property type="evidence" value="ECO:0000266"/>
    <property type="project" value="RGD"/>
</dbReference>
<organism evidence="11">
    <name type="scientific">Rattus norvegicus</name>
    <name type="common">Rat</name>
    <dbReference type="NCBI Taxonomy" id="10116"/>
    <lineage>
        <taxon>Eukaryota</taxon>
        <taxon>Metazoa</taxon>
        <taxon>Chordata</taxon>
        <taxon>Craniata</taxon>
        <taxon>Vertebrata</taxon>
        <taxon>Euteleostomi</taxon>
        <taxon>Mammalia</taxon>
        <taxon>Eutheria</taxon>
        <taxon>Euarchontoglires</taxon>
        <taxon>Glires</taxon>
        <taxon>Rodentia</taxon>
        <taxon>Myomorpha</taxon>
        <taxon>Muroidea</taxon>
        <taxon>Muridae</taxon>
        <taxon>Murinae</taxon>
        <taxon>Rattus</taxon>
    </lineage>
</organism>
<dbReference type="InterPro" id="IPR018114">
    <property type="entry name" value="TRYPSIN_HIS"/>
</dbReference>
<dbReference type="EMBL" id="BC168977">
    <property type="protein sequence ID" value="AAI68977.1"/>
    <property type="molecule type" value="mRNA"/>
</dbReference>
<evidence type="ECO:0000256" key="6">
    <source>
        <dbReference type="ARBA" id="ARBA00023180"/>
    </source>
</evidence>
<dbReference type="OrthoDB" id="546450at2759"/>
<dbReference type="PROSITE" id="PS00135">
    <property type="entry name" value="TRYPSIN_SER"/>
    <property type="match status" value="1"/>
</dbReference>
<dbReference type="MEROPS" id="S01.106"/>
<dbReference type="Gene3D" id="2.40.10.10">
    <property type="entry name" value="Trypsin-like serine proteases"/>
    <property type="match status" value="1"/>
</dbReference>
<evidence type="ECO:0000256" key="2">
    <source>
        <dbReference type="ARBA" id="ARBA00022729"/>
    </source>
</evidence>
<dbReference type="PANTHER" id="PTHR24253:SF159">
    <property type="entry name" value="SERINE PROTEASE 42"/>
    <property type="match status" value="1"/>
</dbReference>
<protein>
    <submittedName>
        <fullName evidence="11">RGD1560940 protein</fullName>
    </submittedName>
    <submittedName>
        <fullName evidence="12">Serine protease 44</fullName>
    </submittedName>
</protein>
<dbReference type="GlyGen" id="B5DF96">
    <property type="glycosylation" value="1 site"/>
</dbReference>
<dbReference type="GeneTree" id="ENSGT00940000162829"/>
<dbReference type="SUPFAM" id="SSF50494">
    <property type="entry name" value="Trypsin-like serine proteases"/>
    <property type="match status" value="1"/>
</dbReference>
<evidence type="ECO:0000256" key="8">
    <source>
        <dbReference type="SAM" id="MobiDB-lite"/>
    </source>
</evidence>
<dbReference type="GO" id="GO:0006508">
    <property type="term" value="P:proteolysis"/>
    <property type="evidence" value="ECO:0000318"/>
    <property type="project" value="GO_Central"/>
</dbReference>
<gene>
    <name evidence="12 14" type="primary">Prss44</name>
    <name evidence="11" type="synonym">RGD1560940</name>
</gene>
<keyword evidence="2 9" id="KW-0732">Signal</keyword>
<dbReference type="InterPro" id="IPR001314">
    <property type="entry name" value="Peptidase_S1A"/>
</dbReference>
<dbReference type="GO" id="GO:0005615">
    <property type="term" value="C:extracellular space"/>
    <property type="evidence" value="ECO:0000318"/>
    <property type="project" value="GO_Central"/>
</dbReference>
<dbReference type="SMR" id="B5DF96"/>
<dbReference type="OMA" id="INNQHIC"/>
<evidence type="ECO:0000259" key="10">
    <source>
        <dbReference type="PROSITE" id="PS50240"/>
    </source>
</evidence>
<dbReference type="GO" id="GO:0004252">
    <property type="term" value="F:serine-type endopeptidase activity"/>
    <property type="evidence" value="ECO:0000318"/>
    <property type="project" value="GO_Central"/>
</dbReference>
<accession>B5DF96</accession>
<dbReference type="CTD" id="73336"/>
<dbReference type="PROSITE" id="PS50240">
    <property type="entry name" value="TRYPSIN_DOM"/>
    <property type="match status" value="1"/>
</dbReference>
<keyword evidence="3 7" id="KW-0378">Hydrolase</keyword>
<dbReference type="SMART" id="SM00020">
    <property type="entry name" value="Tryp_SPc"/>
    <property type="match status" value="1"/>
</dbReference>
<dbReference type="STRING" id="10116.ENSRNOP00000047186"/>
<dbReference type="CDD" id="cd00190">
    <property type="entry name" value="Tryp_SPc"/>
    <property type="match status" value="1"/>
</dbReference>
<dbReference type="InterPro" id="IPR043504">
    <property type="entry name" value="Peptidase_S1_PA_chymotrypsin"/>
</dbReference>
<dbReference type="InterPro" id="IPR001254">
    <property type="entry name" value="Trypsin_dom"/>
</dbReference>
<sequence>MAFQGCDSLRLLVWLLLLQTRLGKAPMVPGTLPSLSPLPSENGLDDPGVNPQERPLTGMPETSLPLKPGGSMTPFDSMGFTPGHSFSSMSLSRQSFPPWIPPTSACGHRTARIVGGKPAPIRKWPWQVSLQVHKQHICGGSLISKWWVMTAAHCVYGHLDYVVSMGEADLWSSMSVKIPVQDIIVHQDYSVMRTIVHDIALVLLAFPVNYSVNIQPVCIPEKSFLVQPGTLCWVTGWGKTIERGRSSRVLREVDLSIIRHERCNQILKDITGRIFTLVQEGGVCGYNKKGGDACQGDSGGPMVCEFNKTWVQVGIVSWGLGCGRIGYPGIYTEVSYYRDWIIKELSRASCWKSLSFLFLSLCLVLHLGILVTP</sequence>
<dbReference type="RefSeq" id="NP_001388157.1">
    <property type="nucleotide sequence ID" value="NM_001401228.1"/>
</dbReference>
<evidence type="ECO:0000256" key="4">
    <source>
        <dbReference type="ARBA" id="ARBA00022825"/>
    </source>
</evidence>
<dbReference type="Proteomes" id="UP000002494">
    <property type="component" value="Chromosome 8"/>
</dbReference>
<dbReference type="HOGENOM" id="CLU_006842_0_4_1"/>
<dbReference type="Ensembl" id="ENSRNOT00000048655.7">
    <property type="protein sequence ID" value="ENSRNOP00000047186.5"/>
    <property type="gene ID" value="ENSRNOG00000030073.8"/>
</dbReference>
<feature type="signal peptide" evidence="9">
    <location>
        <begin position="1"/>
        <end position="25"/>
    </location>
</feature>
<proteinExistence type="evidence at transcript level"/>
<feature type="region of interest" description="Disordered" evidence="8">
    <location>
        <begin position="33"/>
        <end position="65"/>
    </location>
</feature>